<evidence type="ECO:0000313" key="8">
    <source>
        <dbReference type="EMBL" id="GAA2015816.1"/>
    </source>
</evidence>
<evidence type="ECO:0000259" key="6">
    <source>
        <dbReference type="Pfam" id="PF00501"/>
    </source>
</evidence>
<keyword evidence="4" id="KW-0443">Lipid metabolism</keyword>
<dbReference type="Gene3D" id="3.40.50.12780">
    <property type="entry name" value="N-terminal domain of ligase-like"/>
    <property type="match status" value="1"/>
</dbReference>
<evidence type="ECO:0000256" key="3">
    <source>
        <dbReference type="ARBA" id="ARBA00022832"/>
    </source>
</evidence>
<accession>A0ABP5F7A9</accession>
<name>A0ABP5F7A9_9ACTN</name>
<dbReference type="RefSeq" id="WP_344165543.1">
    <property type="nucleotide sequence ID" value="NZ_BAAAPC010000031.1"/>
</dbReference>
<feature type="region of interest" description="Disordered" evidence="5">
    <location>
        <begin position="137"/>
        <end position="160"/>
    </location>
</feature>
<dbReference type="Proteomes" id="UP001501585">
    <property type="component" value="Unassembled WGS sequence"/>
</dbReference>
<dbReference type="Gene3D" id="3.30.300.30">
    <property type="match status" value="1"/>
</dbReference>
<dbReference type="PANTHER" id="PTHR22754">
    <property type="entry name" value="DISCO-INTERACTING PROTEIN 2 DIP2 -RELATED"/>
    <property type="match status" value="1"/>
</dbReference>
<dbReference type="InterPro" id="IPR025110">
    <property type="entry name" value="AMP-bd_C"/>
</dbReference>
<dbReference type="SUPFAM" id="SSF56801">
    <property type="entry name" value="Acetyl-CoA synthetase-like"/>
    <property type="match status" value="1"/>
</dbReference>
<keyword evidence="3" id="KW-0276">Fatty acid metabolism</keyword>
<comment type="caution">
    <text evidence="8">The sequence shown here is derived from an EMBL/GenBank/DDBJ whole genome shotgun (WGS) entry which is preliminary data.</text>
</comment>
<evidence type="ECO:0000256" key="1">
    <source>
        <dbReference type="ARBA" id="ARBA00006432"/>
    </source>
</evidence>
<dbReference type="InterPro" id="IPR045851">
    <property type="entry name" value="AMP-bd_C_sf"/>
</dbReference>
<dbReference type="PANTHER" id="PTHR22754:SF32">
    <property type="entry name" value="DISCO-INTERACTING PROTEIN 2"/>
    <property type="match status" value="1"/>
</dbReference>
<dbReference type="CDD" id="cd05931">
    <property type="entry name" value="FAAL"/>
    <property type="match status" value="1"/>
</dbReference>
<evidence type="ECO:0000313" key="9">
    <source>
        <dbReference type="Proteomes" id="UP001501585"/>
    </source>
</evidence>
<feature type="domain" description="AMP-dependent synthetase/ligase" evidence="6">
    <location>
        <begin position="12"/>
        <end position="413"/>
    </location>
</feature>
<evidence type="ECO:0000256" key="4">
    <source>
        <dbReference type="ARBA" id="ARBA00023098"/>
    </source>
</evidence>
<sequence length="580" mass="61596">MLAATTLYDLCRNRAESRPDTTAFGFLSEGDITADLTYQGLDAAARAIAAALRPLARPGDRALLLFEPGLDFVTAFYGCLYAGVIPAPVPPPSTRKSGQAVARITAIAASAGTSLMLSTSGRLARLAVPLGTDSATHATGITPVPTDRMTADPGDWRPPRPRPEDTAYLQFSSGSTGAPKGTVITHSAALHNLDQISRTLRLDSEQSLVSWLPMHHDTGLVAGALSPLYDAFPAWLMSPLEFMQRPASWLSAISKLSATGTVAPDFGYELCARRVNERQRADLDLSSLRLALSGAEPVRPTTLERFAQAFEPCGFRRTAFLPCYGLAEATLLVSGGPADTGARTLVCDAEALARHDVVPVPPGTSGSRALVACGQAVPGVDLAIVDPATARRCPPGRVAEIWLSGPNVGGGYFNDPERTAATFGARLAEGPERTYLRTGDLGFCHDGQVYITGRIKDVLIVDGRNLYAQDLELTIRQSHPALGTHACAVFPVDDGTREEIVAVIEVDPEAPMSEDRLTKTVREAVSAEHGVQLGRVLGLRPGSIPLTSSGKVQRFACRDAVLDGTFDSAPATEHRVQEEV</sequence>
<reference evidence="9" key="1">
    <citation type="journal article" date="2019" name="Int. J. Syst. Evol. Microbiol.">
        <title>The Global Catalogue of Microorganisms (GCM) 10K type strain sequencing project: providing services to taxonomists for standard genome sequencing and annotation.</title>
        <authorList>
            <consortium name="The Broad Institute Genomics Platform"/>
            <consortium name="The Broad Institute Genome Sequencing Center for Infectious Disease"/>
            <person name="Wu L."/>
            <person name="Ma J."/>
        </authorList>
    </citation>
    <scope>NUCLEOTIDE SEQUENCE [LARGE SCALE GENOMIC DNA]</scope>
    <source>
        <strain evidence="9">JCM 15313</strain>
    </source>
</reference>
<evidence type="ECO:0000256" key="2">
    <source>
        <dbReference type="ARBA" id="ARBA00022598"/>
    </source>
</evidence>
<dbReference type="InterPro" id="IPR040097">
    <property type="entry name" value="FAAL/FAAC"/>
</dbReference>
<dbReference type="InterPro" id="IPR000873">
    <property type="entry name" value="AMP-dep_synth/lig_dom"/>
</dbReference>
<comment type="similarity">
    <text evidence="1">Belongs to the ATP-dependent AMP-binding enzyme family.</text>
</comment>
<proteinExistence type="inferred from homology"/>
<dbReference type="InterPro" id="IPR042099">
    <property type="entry name" value="ANL_N_sf"/>
</dbReference>
<dbReference type="InterPro" id="IPR020845">
    <property type="entry name" value="AMP-binding_CS"/>
</dbReference>
<organism evidence="8 9">
    <name type="scientific">Nocardiopsis rhodophaea</name>
    <dbReference type="NCBI Taxonomy" id="280238"/>
    <lineage>
        <taxon>Bacteria</taxon>
        <taxon>Bacillati</taxon>
        <taxon>Actinomycetota</taxon>
        <taxon>Actinomycetes</taxon>
        <taxon>Streptosporangiales</taxon>
        <taxon>Nocardiopsidaceae</taxon>
        <taxon>Nocardiopsis</taxon>
    </lineage>
</organism>
<dbReference type="EMBL" id="BAAAPC010000031">
    <property type="protein sequence ID" value="GAA2015816.1"/>
    <property type="molecule type" value="Genomic_DNA"/>
</dbReference>
<keyword evidence="9" id="KW-1185">Reference proteome</keyword>
<dbReference type="Pfam" id="PF00501">
    <property type="entry name" value="AMP-binding"/>
    <property type="match status" value="1"/>
</dbReference>
<evidence type="ECO:0000259" key="7">
    <source>
        <dbReference type="Pfam" id="PF23024"/>
    </source>
</evidence>
<keyword evidence="2" id="KW-0436">Ligase</keyword>
<dbReference type="Pfam" id="PF23024">
    <property type="entry name" value="AMP-dom_DIP2-like"/>
    <property type="match status" value="1"/>
</dbReference>
<feature type="domain" description="AMP-binding enzyme C-terminal" evidence="7">
    <location>
        <begin position="457"/>
        <end position="559"/>
    </location>
</feature>
<dbReference type="PROSITE" id="PS00455">
    <property type="entry name" value="AMP_BINDING"/>
    <property type="match status" value="1"/>
</dbReference>
<gene>
    <name evidence="8" type="ORF">GCM10009799_50010</name>
</gene>
<evidence type="ECO:0000256" key="5">
    <source>
        <dbReference type="SAM" id="MobiDB-lite"/>
    </source>
</evidence>
<protein>
    <submittedName>
        <fullName evidence="8">Uncharacterized protein</fullName>
    </submittedName>
</protein>